<dbReference type="Proteomes" id="UP000187203">
    <property type="component" value="Unassembled WGS sequence"/>
</dbReference>
<feature type="signal peptide" evidence="1">
    <location>
        <begin position="1"/>
        <end position="27"/>
    </location>
</feature>
<keyword evidence="3" id="KW-1185">Reference proteome</keyword>
<reference evidence="3" key="1">
    <citation type="submission" date="2013-09" db="EMBL/GenBank/DDBJ databases">
        <title>Corchorus olitorius genome sequencing.</title>
        <authorList>
            <person name="Alam M."/>
            <person name="Haque M.S."/>
            <person name="Islam M.S."/>
            <person name="Emdad E.M."/>
            <person name="Islam M.M."/>
            <person name="Ahmed B."/>
            <person name="Halim A."/>
            <person name="Hossen Q.M.M."/>
            <person name="Hossain M.Z."/>
            <person name="Ahmed R."/>
            <person name="Khan M.M."/>
            <person name="Islam R."/>
            <person name="Rashid M.M."/>
            <person name="Khan S.A."/>
            <person name="Rahman M.S."/>
            <person name="Alam M."/>
            <person name="Yahiya A.S."/>
            <person name="Khan M.S."/>
            <person name="Azam M.S."/>
            <person name="Haque T."/>
            <person name="Lashkar M.Z.H."/>
            <person name="Akhand A.I."/>
            <person name="Morshed G."/>
            <person name="Roy S."/>
            <person name="Uddin K.S."/>
            <person name="Rabeya T."/>
            <person name="Hossain A.S."/>
            <person name="Chowdhury A."/>
            <person name="Snigdha A.R."/>
            <person name="Mortoza M.S."/>
            <person name="Matin S.A."/>
            <person name="Hoque S.M.E."/>
            <person name="Islam M.K."/>
            <person name="Roy D.K."/>
            <person name="Haider R."/>
            <person name="Moosa M.M."/>
            <person name="Elias S.M."/>
            <person name="Hasan A.M."/>
            <person name="Jahan S."/>
            <person name="Shafiuddin M."/>
            <person name="Mahmood N."/>
            <person name="Shommy N.S."/>
        </authorList>
    </citation>
    <scope>NUCLEOTIDE SEQUENCE [LARGE SCALE GENOMIC DNA]</scope>
    <source>
        <strain evidence="3">cv. O-4</strain>
    </source>
</reference>
<evidence type="ECO:0000256" key="1">
    <source>
        <dbReference type="SAM" id="SignalP"/>
    </source>
</evidence>
<feature type="chain" id="PRO_5012910004" evidence="1">
    <location>
        <begin position="28"/>
        <end position="80"/>
    </location>
</feature>
<name>A0A1R3JWD7_9ROSI</name>
<proteinExistence type="predicted"/>
<gene>
    <name evidence="2" type="ORF">COLO4_13481</name>
</gene>
<protein>
    <submittedName>
        <fullName evidence="2">Uncharacterized protein</fullName>
    </submittedName>
</protein>
<keyword evidence="1" id="KW-0732">Signal</keyword>
<dbReference type="AlphaFoldDB" id="A0A1R3JWD7"/>
<dbReference type="OrthoDB" id="1427173at2759"/>
<dbReference type="EMBL" id="AWUE01015181">
    <property type="protein sequence ID" value="OMO99163.1"/>
    <property type="molecule type" value="Genomic_DNA"/>
</dbReference>
<evidence type="ECO:0000313" key="3">
    <source>
        <dbReference type="Proteomes" id="UP000187203"/>
    </source>
</evidence>
<evidence type="ECO:0000313" key="2">
    <source>
        <dbReference type="EMBL" id="OMO99163.1"/>
    </source>
</evidence>
<sequence>MFSKGLVGYFLLILLSISALNNHGVLGARFLADKLEDHQEMAAASDQKTWKEENPDKGIDGFFATINREVPSCPDPLHNR</sequence>
<comment type="caution">
    <text evidence="2">The sequence shown here is derived from an EMBL/GenBank/DDBJ whole genome shotgun (WGS) entry which is preliminary data.</text>
</comment>
<accession>A0A1R3JWD7</accession>
<organism evidence="2 3">
    <name type="scientific">Corchorus olitorius</name>
    <dbReference type="NCBI Taxonomy" id="93759"/>
    <lineage>
        <taxon>Eukaryota</taxon>
        <taxon>Viridiplantae</taxon>
        <taxon>Streptophyta</taxon>
        <taxon>Embryophyta</taxon>
        <taxon>Tracheophyta</taxon>
        <taxon>Spermatophyta</taxon>
        <taxon>Magnoliopsida</taxon>
        <taxon>eudicotyledons</taxon>
        <taxon>Gunneridae</taxon>
        <taxon>Pentapetalae</taxon>
        <taxon>rosids</taxon>
        <taxon>malvids</taxon>
        <taxon>Malvales</taxon>
        <taxon>Malvaceae</taxon>
        <taxon>Grewioideae</taxon>
        <taxon>Apeibeae</taxon>
        <taxon>Corchorus</taxon>
    </lineage>
</organism>